<dbReference type="SMART" id="SM00228">
    <property type="entry name" value="PDZ"/>
    <property type="match status" value="1"/>
</dbReference>
<evidence type="ECO:0000313" key="4">
    <source>
        <dbReference type="EnsemblMetazoa" id="ENSAATROPP005152"/>
    </source>
</evidence>
<reference evidence="4" key="1">
    <citation type="submission" date="2024-04" db="UniProtKB">
        <authorList>
            <consortium name="EnsemblMetazoa"/>
        </authorList>
    </citation>
    <scope>IDENTIFICATION</scope>
    <source>
        <strain evidence="4">EBRO</strain>
    </source>
</reference>
<dbReference type="Gene3D" id="2.30.42.10">
    <property type="match status" value="1"/>
</dbReference>
<dbReference type="PANTHER" id="PTHR46848:SF1">
    <property type="entry name" value="REGULATOR OF G-PROTEIN SIGNALING 3"/>
    <property type="match status" value="1"/>
</dbReference>
<protein>
    <recommendedName>
        <fullName evidence="6">DH domain-containing protein</fullName>
    </recommendedName>
</protein>
<feature type="region of interest" description="Disordered" evidence="1">
    <location>
        <begin position="239"/>
        <end position="261"/>
    </location>
</feature>
<dbReference type="PROSITE" id="PS50106">
    <property type="entry name" value="PDZ"/>
    <property type="match status" value="1"/>
</dbReference>
<dbReference type="PANTHER" id="PTHR46848">
    <property type="entry name" value="REGULATOR OF G-PROTEIN SIGNALING 3"/>
    <property type="match status" value="1"/>
</dbReference>
<name>A0AAG5D1P7_ANOAO</name>
<evidence type="ECO:0008006" key="6">
    <source>
        <dbReference type="Google" id="ProtNLM"/>
    </source>
</evidence>
<evidence type="ECO:0000313" key="5">
    <source>
        <dbReference type="Proteomes" id="UP000075880"/>
    </source>
</evidence>
<dbReference type="Proteomes" id="UP000075880">
    <property type="component" value="Unassembled WGS sequence"/>
</dbReference>
<organism evidence="4 5">
    <name type="scientific">Anopheles atroparvus</name>
    <name type="common">European mosquito</name>
    <dbReference type="NCBI Taxonomy" id="41427"/>
    <lineage>
        <taxon>Eukaryota</taxon>
        <taxon>Metazoa</taxon>
        <taxon>Ecdysozoa</taxon>
        <taxon>Arthropoda</taxon>
        <taxon>Hexapoda</taxon>
        <taxon>Insecta</taxon>
        <taxon>Pterygota</taxon>
        <taxon>Neoptera</taxon>
        <taxon>Endopterygota</taxon>
        <taxon>Diptera</taxon>
        <taxon>Nematocera</taxon>
        <taxon>Culicoidea</taxon>
        <taxon>Culicidae</taxon>
        <taxon>Anophelinae</taxon>
        <taxon>Anopheles</taxon>
    </lineage>
</organism>
<feature type="domain" description="DH" evidence="2">
    <location>
        <begin position="340"/>
        <end position="523"/>
    </location>
</feature>
<proteinExistence type="predicted"/>
<dbReference type="InterPro" id="IPR035899">
    <property type="entry name" value="DBL_dom_sf"/>
</dbReference>
<accession>A0AAG5D1P7</accession>
<feature type="region of interest" description="Disordered" evidence="1">
    <location>
        <begin position="816"/>
        <end position="880"/>
    </location>
</feature>
<feature type="region of interest" description="Disordered" evidence="1">
    <location>
        <begin position="930"/>
        <end position="961"/>
    </location>
</feature>
<dbReference type="PROSITE" id="PS50010">
    <property type="entry name" value="DH_2"/>
    <property type="match status" value="1"/>
</dbReference>
<feature type="compositionally biased region" description="Polar residues" evidence="1">
    <location>
        <begin position="863"/>
        <end position="880"/>
    </location>
</feature>
<dbReference type="GO" id="GO:0005085">
    <property type="term" value="F:guanyl-nucleotide exchange factor activity"/>
    <property type="evidence" value="ECO:0007669"/>
    <property type="project" value="InterPro"/>
</dbReference>
<dbReference type="SUPFAM" id="SSF48065">
    <property type="entry name" value="DBL homology domain (DH-domain)"/>
    <property type="match status" value="1"/>
</dbReference>
<sequence>MSFAVQNVFNQGINGAYRLQPQFCLTNPTAPIPDTMCENSQSSVDEIVSVEDAISSAMPLGAGAYATVPATVGNGTTNMANTDCPNGAGETLSLSKKALHQRDADENLFLRFLELDPSPEVAPQASASGNLPVPVIPRRNSVCSGSKPGNASAGRTPFTITKRLTRSTDRGFGFSIVWTHPPRVEKVEQSLSAEKAGILPGDYVVFVEKHNVVTMPEQDVLNLIRTQGNTLLLEIFRRPQQTAGQQSRTNGNRNSITGPASASVVGSSNAINFPPFNVACAATVHLDEPEPSLKTAIPYGVARSSTACSNFSIETAKRKLHLPQVTFSKESIVQQFPDDHRRKFLYQLISREQHFVNAINFGIERFVNPLRERKDLISPNDHKTLFQNIDELSRISEDILEQIIQDETEPQIHFASRVYLSKSTALCAAYRKYCNGLKKADCVLVNKSRNLNCDFIKFITEPPVPRKRPDLTTFIHRPLQHFREILKLVQMIASHCRVDSEEHNNFNSIISELQAAYREITVGGGLMEPIGEGRPLLTLQDLEARMVFTKCKPFQLASHGRQWIFGGDLSRVEGRSVKPYWTLLFSDILLFAKVSRDRVLFITEEPVALSTITDSCFNIRKKGTEFRITTDPNGRQIESPTVHCAPDLTRTPKKNSKKRYIVLRAPSTELKAVWQNLLTRQIFLVNATLGSTPLSSPLDSPDILQSLVPIGDIGATAATMASVKVPSLDSIQLKNQQSRLSRVPKPVEELIDEKCRKLNKTGVPQGSALHLAQWMKGQLDKQVIESDPIDSDPEQLVEEWSVEQVTNRSKELNLVDSDGSLCKPSLNTNGNSSGNSIGKPATEGQHVTDDSSAFEDDEDNKSVSKSTTSDSQITVRSSPLSNKVDTISMCRQCHKNCKSRLNSPSSNSLTVQHSQGASLNRCCVSSSTTASSLNKSRNSLSSMSSSSTLTTLERSTVPENE</sequence>
<dbReference type="SUPFAM" id="SSF50729">
    <property type="entry name" value="PH domain-like"/>
    <property type="match status" value="1"/>
</dbReference>
<dbReference type="GO" id="GO:0005886">
    <property type="term" value="C:plasma membrane"/>
    <property type="evidence" value="ECO:0007669"/>
    <property type="project" value="TreeGrafter"/>
</dbReference>
<keyword evidence="5" id="KW-1185">Reference proteome</keyword>
<dbReference type="InterPro" id="IPR000219">
    <property type="entry name" value="DH_dom"/>
</dbReference>
<feature type="compositionally biased region" description="Low complexity" evidence="1">
    <location>
        <begin position="829"/>
        <end position="838"/>
    </location>
</feature>
<dbReference type="Pfam" id="PF00621">
    <property type="entry name" value="RhoGEF"/>
    <property type="match status" value="1"/>
</dbReference>
<evidence type="ECO:0000259" key="3">
    <source>
        <dbReference type="PROSITE" id="PS50106"/>
    </source>
</evidence>
<dbReference type="AlphaFoldDB" id="A0AAG5D1P7"/>
<dbReference type="GO" id="GO:0005634">
    <property type="term" value="C:nucleus"/>
    <property type="evidence" value="ECO:0007669"/>
    <property type="project" value="TreeGrafter"/>
</dbReference>
<dbReference type="Gene3D" id="1.20.900.10">
    <property type="entry name" value="Dbl homology (DH) domain"/>
    <property type="match status" value="1"/>
</dbReference>
<feature type="compositionally biased region" description="Low complexity" evidence="1">
    <location>
        <begin position="930"/>
        <end position="955"/>
    </location>
</feature>
<evidence type="ECO:0000256" key="1">
    <source>
        <dbReference type="SAM" id="MobiDB-lite"/>
    </source>
</evidence>
<dbReference type="InterPro" id="IPR036034">
    <property type="entry name" value="PDZ_sf"/>
</dbReference>
<dbReference type="EnsemblMetazoa" id="ENSAATROPT005570">
    <property type="protein sequence ID" value="ENSAATROPP005152"/>
    <property type="gene ID" value="ENSAATROPG004482"/>
</dbReference>
<dbReference type="InterPro" id="IPR001478">
    <property type="entry name" value="PDZ"/>
</dbReference>
<feature type="domain" description="PDZ" evidence="3">
    <location>
        <begin position="161"/>
        <end position="239"/>
    </location>
</feature>
<evidence type="ECO:0000259" key="2">
    <source>
        <dbReference type="PROSITE" id="PS50010"/>
    </source>
</evidence>
<dbReference type="InterPro" id="IPR011993">
    <property type="entry name" value="PH-like_dom_sf"/>
</dbReference>
<dbReference type="Gene3D" id="2.30.29.30">
    <property type="entry name" value="Pleckstrin-homology domain (PH domain)/Phosphotyrosine-binding domain (PTB)"/>
    <property type="match status" value="1"/>
</dbReference>
<dbReference type="SUPFAM" id="SSF50156">
    <property type="entry name" value="PDZ domain-like"/>
    <property type="match status" value="1"/>
</dbReference>